<accession>A0A163JJT4</accession>
<feature type="compositionally biased region" description="Low complexity" evidence="1">
    <location>
        <begin position="26"/>
        <end position="38"/>
    </location>
</feature>
<organism evidence="2">
    <name type="scientific">Absidia glauca</name>
    <name type="common">Pin mould</name>
    <dbReference type="NCBI Taxonomy" id="4829"/>
    <lineage>
        <taxon>Eukaryota</taxon>
        <taxon>Fungi</taxon>
        <taxon>Fungi incertae sedis</taxon>
        <taxon>Mucoromycota</taxon>
        <taxon>Mucoromycotina</taxon>
        <taxon>Mucoromycetes</taxon>
        <taxon>Mucorales</taxon>
        <taxon>Cunninghamellaceae</taxon>
        <taxon>Absidia</taxon>
    </lineage>
</organism>
<evidence type="ECO:0000256" key="1">
    <source>
        <dbReference type="SAM" id="MobiDB-lite"/>
    </source>
</evidence>
<dbReference type="InParanoid" id="A0A163JJT4"/>
<feature type="region of interest" description="Disordered" evidence="1">
    <location>
        <begin position="24"/>
        <end position="57"/>
    </location>
</feature>
<gene>
    <name evidence="2" type="primary">ABSGL_05497.1 scaffold 7169</name>
</gene>
<dbReference type="OMA" id="ELYMGDD"/>
<protein>
    <submittedName>
        <fullName evidence="2">Uncharacterized protein</fullName>
    </submittedName>
</protein>
<dbReference type="OrthoDB" id="2289992at2759"/>
<evidence type="ECO:0000313" key="3">
    <source>
        <dbReference type="Proteomes" id="UP000078561"/>
    </source>
</evidence>
<dbReference type="EMBL" id="LT553030">
    <property type="protein sequence ID" value="SAL99843.1"/>
    <property type="molecule type" value="Genomic_DNA"/>
</dbReference>
<name>A0A163JJT4_ABSGL</name>
<sequence length="112" mass="12258">MTTTLFSSKTNNASTSLDKMMGMFLPTSSSSPSIPPSSFRTAKPTYANDPELYMGDDSDADYTQALMQSGLFSTPQDSEDPTVVSLNRLRLMLAHLDPPSPSLHKGKSKHYH</sequence>
<dbReference type="AlphaFoldDB" id="A0A163JJT4"/>
<proteinExistence type="predicted"/>
<keyword evidence="3" id="KW-1185">Reference proteome</keyword>
<reference evidence="2" key="1">
    <citation type="submission" date="2016-04" db="EMBL/GenBank/DDBJ databases">
        <authorList>
            <person name="Evans L.H."/>
            <person name="Alamgir A."/>
            <person name="Owens N."/>
            <person name="Weber N.D."/>
            <person name="Virtaneva K."/>
            <person name="Barbian K."/>
            <person name="Babar A."/>
            <person name="Rosenke K."/>
        </authorList>
    </citation>
    <scope>NUCLEOTIDE SEQUENCE [LARGE SCALE GENOMIC DNA]</scope>
    <source>
        <strain evidence="2">CBS 101.48</strain>
    </source>
</reference>
<dbReference type="Proteomes" id="UP000078561">
    <property type="component" value="Unassembled WGS sequence"/>
</dbReference>
<evidence type="ECO:0000313" key="2">
    <source>
        <dbReference type="EMBL" id="SAL99843.1"/>
    </source>
</evidence>